<evidence type="ECO:0000259" key="2">
    <source>
        <dbReference type="Pfam" id="PF12728"/>
    </source>
</evidence>
<feature type="region of interest" description="Disordered" evidence="1">
    <location>
        <begin position="69"/>
        <end position="98"/>
    </location>
</feature>
<evidence type="ECO:0000256" key="1">
    <source>
        <dbReference type="SAM" id="MobiDB-lite"/>
    </source>
</evidence>
<dbReference type="AlphaFoldDB" id="A0A2N6CVK2"/>
<keyword evidence="3" id="KW-0238">DNA-binding</keyword>
<evidence type="ECO:0000313" key="4">
    <source>
        <dbReference type="Proteomes" id="UP000235015"/>
    </source>
</evidence>
<organism evidence="3 4">
    <name type="scientific">Sedimenticola selenatireducens</name>
    <dbReference type="NCBI Taxonomy" id="191960"/>
    <lineage>
        <taxon>Bacteria</taxon>
        <taxon>Pseudomonadati</taxon>
        <taxon>Pseudomonadota</taxon>
        <taxon>Gammaproteobacteria</taxon>
        <taxon>Chromatiales</taxon>
        <taxon>Sedimenticolaceae</taxon>
        <taxon>Sedimenticola</taxon>
    </lineage>
</organism>
<gene>
    <name evidence="3" type="ORF">C0630_11775</name>
</gene>
<proteinExistence type="predicted"/>
<accession>A0A2N6CVK2</accession>
<dbReference type="EMBL" id="PKUN01000021">
    <property type="protein sequence ID" value="PLX61236.1"/>
    <property type="molecule type" value="Genomic_DNA"/>
</dbReference>
<evidence type="ECO:0000313" key="3">
    <source>
        <dbReference type="EMBL" id="PLX61236.1"/>
    </source>
</evidence>
<feature type="domain" description="Helix-turn-helix" evidence="2">
    <location>
        <begin position="16"/>
        <end position="62"/>
    </location>
</feature>
<sequence>MTKIEGRPMGDGYRTLDLNQAAAFLRMSPAVLRQKACAGIIKGAKPGKCWVFLENDLADYLHSLYSNRGQAPQSDRVQEKKPCHSSNAATSGGCDLTPPTASKYASLLKLPTNS</sequence>
<comment type="caution">
    <text evidence="3">The sequence shown here is derived from an EMBL/GenBank/DDBJ whole genome shotgun (WGS) entry which is preliminary data.</text>
</comment>
<dbReference type="Proteomes" id="UP000235015">
    <property type="component" value="Unassembled WGS sequence"/>
</dbReference>
<dbReference type="GO" id="GO:0003677">
    <property type="term" value="F:DNA binding"/>
    <property type="evidence" value="ECO:0007669"/>
    <property type="project" value="UniProtKB-KW"/>
</dbReference>
<protein>
    <submittedName>
        <fullName evidence="3">DNA-binding protein</fullName>
    </submittedName>
</protein>
<reference evidence="3 4" key="1">
    <citation type="submission" date="2017-11" db="EMBL/GenBank/DDBJ databases">
        <title>Genome-resolved metagenomics identifies genetic mobility, metabolic interactions, and unexpected diversity in perchlorate-reducing communities.</title>
        <authorList>
            <person name="Barnum T.P."/>
            <person name="Figueroa I.A."/>
            <person name="Carlstrom C.I."/>
            <person name="Lucas L.N."/>
            <person name="Engelbrektson A.L."/>
            <person name="Coates J.D."/>
        </authorList>
    </citation>
    <scope>NUCLEOTIDE SEQUENCE [LARGE SCALE GENOMIC DNA]</scope>
    <source>
        <strain evidence="3">BM301</strain>
    </source>
</reference>
<name>A0A2N6CVK2_9GAMM</name>
<dbReference type="InterPro" id="IPR041657">
    <property type="entry name" value="HTH_17"/>
</dbReference>
<dbReference type="Pfam" id="PF12728">
    <property type="entry name" value="HTH_17"/>
    <property type="match status" value="1"/>
</dbReference>